<keyword evidence="1" id="KW-0732">Signal</keyword>
<dbReference type="EMBL" id="VUNS01000017">
    <property type="protein sequence ID" value="MST98295.1"/>
    <property type="molecule type" value="Genomic_DNA"/>
</dbReference>
<gene>
    <name evidence="2" type="ORF">FYJ85_14725</name>
</gene>
<feature type="signal peptide" evidence="1">
    <location>
        <begin position="1"/>
        <end position="20"/>
    </location>
</feature>
<dbReference type="AlphaFoldDB" id="A0A844G5X9"/>
<organism evidence="2 3">
    <name type="scientific">Victivallis lenta</name>
    <dbReference type="NCBI Taxonomy" id="2606640"/>
    <lineage>
        <taxon>Bacteria</taxon>
        <taxon>Pseudomonadati</taxon>
        <taxon>Lentisphaerota</taxon>
        <taxon>Lentisphaeria</taxon>
        <taxon>Victivallales</taxon>
        <taxon>Victivallaceae</taxon>
        <taxon>Victivallis</taxon>
    </lineage>
</organism>
<protein>
    <recommendedName>
        <fullName evidence="4">Polysaccharide lyase-like protein</fullName>
    </recommendedName>
</protein>
<reference evidence="2 3" key="1">
    <citation type="submission" date="2019-08" db="EMBL/GenBank/DDBJ databases">
        <title>In-depth cultivation of the pig gut microbiome towards novel bacterial diversity and tailored functional studies.</title>
        <authorList>
            <person name="Wylensek D."/>
            <person name="Hitch T.C.A."/>
            <person name="Clavel T."/>
        </authorList>
    </citation>
    <scope>NUCLEOTIDE SEQUENCE [LARGE SCALE GENOMIC DNA]</scope>
    <source>
        <strain evidence="2 3">BBE-744-WT-12</strain>
    </source>
</reference>
<evidence type="ECO:0008006" key="4">
    <source>
        <dbReference type="Google" id="ProtNLM"/>
    </source>
</evidence>
<keyword evidence="3" id="KW-1185">Reference proteome</keyword>
<feature type="chain" id="PRO_5032766586" description="Polysaccharide lyase-like protein" evidence="1">
    <location>
        <begin position="21"/>
        <end position="249"/>
    </location>
</feature>
<proteinExistence type="predicted"/>
<name>A0A844G5X9_9BACT</name>
<evidence type="ECO:0000256" key="1">
    <source>
        <dbReference type="SAM" id="SignalP"/>
    </source>
</evidence>
<comment type="caution">
    <text evidence="2">The sequence shown here is derived from an EMBL/GenBank/DDBJ whole genome shotgun (WGS) entry which is preliminary data.</text>
</comment>
<sequence length="249" mass="27287">MKKIILCGLLTATLATVVAAGEFYRLDLAEFAPGTVLVRTDASGKPVTLRPTWGMWPRTPDKAGAKVVERDGVKALEIQPGFQINSAEWSMSDNDAQQSVVYCRFRFLLPELAGKGITGSLRLQQANNRTAAFIGFEPKGAAFDVLAGDGDGKGGIRWQKAGRVEPGAWFTVDVKLDFNKKTFDVSVDGRNWETNKNFRHAAQWVGTMWAENLKDRAYRYDIEAGAALPVLVSEAAFSSDPFPAVEARK</sequence>
<evidence type="ECO:0000313" key="3">
    <source>
        <dbReference type="Proteomes" id="UP000435649"/>
    </source>
</evidence>
<dbReference type="RefSeq" id="WP_154419350.1">
    <property type="nucleotide sequence ID" value="NZ_VUNS01000017.1"/>
</dbReference>
<evidence type="ECO:0000313" key="2">
    <source>
        <dbReference type="EMBL" id="MST98295.1"/>
    </source>
</evidence>
<accession>A0A844G5X9</accession>
<dbReference type="Proteomes" id="UP000435649">
    <property type="component" value="Unassembled WGS sequence"/>
</dbReference>